<proteinExistence type="predicted"/>
<evidence type="ECO:0000313" key="2">
    <source>
        <dbReference type="Proteomes" id="UP000531231"/>
    </source>
</evidence>
<sequence>MDFLDFDPQQPQFGPCPNDFELIGSWELRSFTAIALRLFAFIDARLGAVSMTRLADVSQSGQAQG</sequence>
<accession>A0A7W8ER51</accession>
<dbReference type="EMBL" id="JACHIL010000005">
    <property type="protein sequence ID" value="MBB5092308.1"/>
    <property type="molecule type" value="Genomic_DNA"/>
</dbReference>
<name>A0A7W8ER51_9HYPH</name>
<gene>
    <name evidence="1" type="ORF">HNQ68_002862</name>
</gene>
<dbReference type="Proteomes" id="UP000531231">
    <property type="component" value="Unassembled WGS sequence"/>
</dbReference>
<organism evidence="1 2">
    <name type="scientific">Pseudochrobactrum saccharolyticum</name>
    <dbReference type="NCBI Taxonomy" id="354352"/>
    <lineage>
        <taxon>Bacteria</taxon>
        <taxon>Pseudomonadati</taxon>
        <taxon>Pseudomonadota</taxon>
        <taxon>Alphaproteobacteria</taxon>
        <taxon>Hyphomicrobiales</taxon>
        <taxon>Brucellaceae</taxon>
        <taxon>Pseudochrobactrum</taxon>
    </lineage>
</organism>
<evidence type="ECO:0000313" key="1">
    <source>
        <dbReference type="EMBL" id="MBB5092308.1"/>
    </source>
</evidence>
<keyword evidence="2" id="KW-1185">Reference proteome</keyword>
<reference evidence="1 2" key="1">
    <citation type="submission" date="2020-08" db="EMBL/GenBank/DDBJ databases">
        <title>Genomic Encyclopedia of Type Strains, Phase IV (KMG-IV): sequencing the most valuable type-strain genomes for metagenomic binning, comparative biology and taxonomic classification.</title>
        <authorList>
            <person name="Goeker M."/>
        </authorList>
    </citation>
    <scope>NUCLEOTIDE SEQUENCE [LARGE SCALE GENOMIC DNA]</scope>
    <source>
        <strain evidence="1 2">DSM 25620</strain>
    </source>
</reference>
<comment type="caution">
    <text evidence="1">The sequence shown here is derived from an EMBL/GenBank/DDBJ whole genome shotgun (WGS) entry which is preliminary data.</text>
</comment>
<dbReference type="AlphaFoldDB" id="A0A7W8ER51"/>
<protein>
    <submittedName>
        <fullName evidence="1">Uncharacterized protein</fullName>
    </submittedName>
</protein>